<dbReference type="GO" id="GO:0005829">
    <property type="term" value="C:cytosol"/>
    <property type="evidence" value="ECO:0007669"/>
    <property type="project" value="TreeGrafter"/>
</dbReference>
<dbReference type="NCBIfam" id="NF004281">
    <property type="entry name" value="PRK05690.1"/>
    <property type="match status" value="1"/>
</dbReference>
<dbReference type="GO" id="GO:0061605">
    <property type="term" value="F:molybdopterin-synthase adenylyltransferase activity"/>
    <property type="evidence" value="ECO:0007669"/>
    <property type="project" value="UniProtKB-EC"/>
</dbReference>
<dbReference type="InterPro" id="IPR036873">
    <property type="entry name" value="Rhodanese-like_dom_sf"/>
</dbReference>
<dbReference type="OrthoDB" id="9804286at2"/>
<evidence type="ECO:0000259" key="13">
    <source>
        <dbReference type="PROSITE" id="PS50206"/>
    </source>
</evidence>
<dbReference type="InterPro" id="IPR000594">
    <property type="entry name" value="ThiF_NAD_FAD-bd"/>
</dbReference>
<keyword evidence="4" id="KW-0067">ATP-binding</keyword>
<dbReference type="SMART" id="SM00450">
    <property type="entry name" value="RHOD"/>
    <property type="match status" value="1"/>
</dbReference>
<protein>
    <recommendedName>
        <fullName evidence="9">Molybdopterin-synthase adenylyltransferase</fullName>
        <ecNumber evidence="8">2.7.7.80</ecNumber>
    </recommendedName>
    <alternativeName>
        <fullName evidence="12">MoaD protein adenylase</fullName>
    </alternativeName>
    <alternativeName>
        <fullName evidence="10">Molybdopterin-converting factor subunit 1 adenylase</fullName>
    </alternativeName>
    <alternativeName>
        <fullName evidence="11">Sulfur carrier protein MoaD adenylyltransferase</fullName>
    </alternativeName>
</protein>
<dbReference type="CDD" id="cd00757">
    <property type="entry name" value="ThiF_MoeB_HesA_family"/>
    <property type="match status" value="1"/>
</dbReference>
<name>A0A1H9VL04_9SPHI</name>
<dbReference type="Pfam" id="PF00899">
    <property type="entry name" value="ThiF"/>
    <property type="match status" value="1"/>
</dbReference>
<reference evidence="14 15" key="1">
    <citation type="submission" date="2016-10" db="EMBL/GenBank/DDBJ databases">
        <authorList>
            <person name="de Groot N.N."/>
        </authorList>
    </citation>
    <scope>NUCLEOTIDE SEQUENCE [LARGE SCALE GENOMIC DNA]</scope>
    <source>
        <strain evidence="14 15">DSM 18610</strain>
    </source>
</reference>
<proteinExistence type="inferred from homology"/>
<dbReference type="CDD" id="cd00158">
    <property type="entry name" value="RHOD"/>
    <property type="match status" value="1"/>
</dbReference>
<comment type="subunit">
    <text evidence="7">Homodimer. Forms a stable heterotetrameric complex of 2 MoeB and 2 MoaD during adenylation of MoaD.</text>
</comment>
<evidence type="ECO:0000256" key="4">
    <source>
        <dbReference type="ARBA" id="ARBA00022840"/>
    </source>
</evidence>
<dbReference type="GO" id="GO:0008146">
    <property type="term" value="F:sulfotransferase activity"/>
    <property type="evidence" value="ECO:0007669"/>
    <property type="project" value="TreeGrafter"/>
</dbReference>
<evidence type="ECO:0000256" key="5">
    <source>
        <dbReference type="ARBA" id="ARBA00052218"/>
    </source>
</evidence>
<dbReference type="SUPFAM" id="SSF69572">
    <property type="entry name" value="Activating enzymes of the ubiquitin-like proteins"/>
    <property type="match status" value="1"/>
</dbReference>
<dbReference type="GO" id="GO:0008641">
    <property type="term" value="F:ubiquitin-like modifier activating enzyme activity"/>
    <property type="evidence" value="ECO:0007669"/>
    <property type="project" value="InterPro"/>
</dbReference>
<dbReference type="PROSITE" id="PS50206">
    <property type="entry name" value="RHODANESE_3"/>
    <property type="match status" value="1"/>
</dbReference>
<dbReference type="EMBL" id="FOGG01000044">
    <property type="protein sequence ID" value="SES22282.1"/>
    <property type="molecule type" value="Genomic_DNA"/>
</dbReference>
<evidence type="ECO:0000256" key="6">
    <source>
        <dbReference type="ARBA" id="ARBA00055169"/>
    </source>
</evidence>
<dbReference type="STRING" id="390241.SAMN04488023_14435"/>
<evidence type="ECO:0000313" key="15">
    <source>
        <dbReference type="Proteomes" id="UP000199572"/>
    </source>
</evidence>
<sequence>MLTKAELQRYNRQTILPEFGIEAQEKLKRVKVLIIGAGGLGCPILQYLAAAGVGNLGLVDDDVVDISNLHRQILYSENDIGRKKVEVAVEKLNILNPHVELTSYAQRLTTENAESIFAHYDIIVDGSDNFPTRYLVDAVCARLKKPLVFGSIFKFEGQLSVFHYQGASGYSHLFPEPPAEDEAPNCSDIGVLGVLPGIIGSYMAVEVIKVITGKGEVLVGKLKTVDIFNNTTLIYDIPKTEETTVQQEVAAVKPDEIIEIDDVTFDTWKMDLSNPIFLVDVRMEHEFEALNIGGINIPWYELQDRLDELPKDRKIVFYCQTGQKSKMAVFLHRSLSGINSYSLKGGLNH</sequence>
<accession>A0A1H9VL04</accession>
<keyword evidence="3" id="KW-0547">Nucleotide-binding</keyword>
<dbReference type="FunFam" id="3.40.50.720:FF:000033">
    <property type="entry name" value="Adenylyltransferase and sulfurtransferase MOCS3"/>
    <property type="match status" value="1"/>
</dbReference>
<comment type="similarity">
    <text evidence="1">Belongs to the HesA/MoeB/ThiF family.</text>
</comment>
<evidence type="ECO:0000256" key="11">
    <source>
        <dbReference type="ARBA" id="ARBA00075328"/>
    </source>
</evidence>
<dbReference type="GO" id="GO:0004792">
    <property type="term" value="F:thiosulfate-cyanide sulfurtransferase activity"/>
    <property type="evidence" value="ECO:0007669"/>
    <property type="project" value="TreeGrafter"/>
</dbReference>
<keyword evidence="15" id="KW-1185">Reference proteome</keyword>
<dbReference type="Gene3D" id="3.40.250.10">
    <property type="entry name" value="Rhodanese-like domain"/>
    <property type="match status" value="1"/>
</dbReference>
<dbReference type="Proteomes" id="UP000199572">
    <property type="component" value="Unassembled WGS sequence"/>
</dbReference>
<dbReference type="AlphaFoldDB" id="A0A1H9VL04"/>
<gene>
    <name evidence="14" type="ORF">SAMN04488023_14435</name>
</gene>
<keyword evidence="2 14" id="KW-0808">Transferase</keyword>
<comment type="function">
    <text evidence="6">Catalyzes the adenylation by ATP of the carboxyl group of the C-terminal glycine of sulfur carrier protein MoaD.</text>
</comment>
<evidence type="ECO:0000256" key="7">
    <source>
        <dbReference type="ARBA" id="ARBA00063809"/>
    </source>
</evidence>
<dbReference type="EC" id="2.7.7.80" evidence="8"/>
<dbReference type="InterPro" id="IPR045886">
    <property type="entry name" value="ThiF/MoeB/HesA"/>
</dbReference>
<dbReference type="InterPro" id="IPR001763">
    <property type="entry name" value="Rhodanese-like_dom"/>
</dbReference>
<dbReference type="PANTHER" id="PTHR10953:SF102">
    <property type="entry name" value="ADENYLYLTRANSFERASE AND SULFURTRANSFERASE MOCS3"/>
    <property type="match status" value="1"/>
</dbReference>
<dbReference type="RefSeq" id="WP_090888883.1">
    <property type="nucleotide sequence ID" value="NZ_FOGG01000044.1"/>
</dbReference>
<dbReference type="GO" id="GO:0005524">
    <property type="term" value="F:ATP binding"/>
    <property type="evidence" value="ECO:0007669"/>
    <property type="project" value="UniProtKB-KW"/>
</dbReference>
<dbReference type="Pfam" id="PF00581">
    <property type="entry name" value="Rhodanese"/>
    <property type="match status" value="1"/>
</dbReference>
<evidence type="ECO:0000256" key="8">
    <source>
        <dbReference type="ARBA" id="ARBA00066884"/>
    </source>
</evidence>
<evidence type="ECO:0000256" key="9">
    <source>
        <dbReference type="ARBA" id="ARBA00073635"/>
    </source>
</evidence>
<evidence type="ECO:0000256" key="3">
    <source>
        <dbReference type="ARBA" id="ARBA00022741"/>
    </source>
</evidence>
<organism evidence="14 15">
    <name type="scientific">Pedobacter rhizosphaerae</name>
    <dbReference type="NCBI Taxonomy" id="390241"/>
    <lineage>
        <taxon>Bacteria</taxon>
        <taxon>Pseudomonadati</taxon>
        <taxon>Bacteroidota</taxon>
        <taxon>Sphingobacteriia</taxon>
        <taxon>Sphingobacteriales</taxon>
        <taxon>Sphingobacteriaceae</taxon>
        <taxon>Pedobacter</taxon>
    </lineage>
</organism>
<evidence type="ECO:0000256" key="1">
    <source>
        <dbReference type="ARBA" id="ARBA00009919"/>
    </source>
</evidence>
<evidence type="ECO:0000313" key="14">
    <source>
        <dbReference type="EMBL" id="SES22282.1"/>
    </source>
</evidence>
<evidence type="ECO:0000256" key="12">
    <source>
        <dbReference type="ARBA" id="ARBA00078531"/>
    </source>
</evidence>
<feature type="domain" description="Rhodanese" evidence="13">
    <location>
        <begin position="272"/>
        <end position="347"/>
    </location>
</feature>
<comment type="catalytic activity">
    <reaction evidence="5">
        <text>[molybdopterin-synthase sulfur-carrier protein]-C-terminal Gly-Gly + ATP + H(+) = [molybdopterin-synthase sulfur-carrier protein]-C-terminal Gly-Gly-AMP + diphosphate</text>
        <dbReference type="Rhea" id="RHEA:43616"/>
        <dbReference type="Rhea" id="RHEA-COMP:12159"/>
        <dbReference type="Rhea" id="RHEA-COMP:12202"/>
        <dbReference type="ChEBI" id="CHEBI:15378"/>
        <dbReference type="ChEBI" id="CHEBI:30616"/>
        <dbReference type="ChEBI" id="CHEBI:33019"/>
        <dbReference type="ChEBI" id="CHEBI:90618"/>
        <dbReference type="ChEBI" id="CHEBI:90778"/>
        <dbReference type="EC" id="2.7.7.80"/>
    </reaction>
</comment>
<dbReference type="Gene3D" id="3.40.50.720">
    <property type="entry name" value="NAD(P)-binding Rossmann-like Domain"/>
    <property type="match status" value="1"/>
</dbReference>
<dbReference type="InterPro" id="IPR035985">
    <property type="entry name" value="Ubiquitin-activating_enz"/>
</dbReference>
<evidence type="ECO:0000256" key="2">
    <source>
        <dbReference type="ARBA" id="ARBA00022679"/>
    </source>
</evidence>
<keyword evidence="14" id="KW-0548">Nucleotidyltransferase</keyword>
<dbReference type="PANTHER" id="PTHR10953">
    <property type="entry name" value="UBIQUITIN-ACTIVATING ENZYME E1"/>
    <property type="match status" value="1"/>
</dbReference>
<evidence type="ECO:0000256" key="10">
    <source>
        <dbReference type="ARBA" id="ARBA00075110"/>
    </source>
</evidence>